<name>A0A4Q2R6G2_9HYPH</name>
<dbReference type="OrthoDB" id="9802640at2"/>
<sequence>MTHTCPARWSAKAPLGWPYRRETPFLTLRGSTGSPSTPRSRAGRQASPDRTRRRLHRAASPPSLCRLSLTRSSTSREAPSPSMPSASFHPAWHASSQADSRGTPAAAASGPCSVRSLTIATASPVQSAAKSLCLNIGGTVTSSDAIETASARSTELAENLAMSRRRCPTNHPRSCVSRSREGKPPSSRMVSSHSLSPVWLRTGSFHQRRPLSVSCLATWLGNVPIGAVRSAHLATPPAKLRLNHSAPNSTKIAASRSRSSSRRPSLRAPTRCARMASTSDCVARCRWRARPSGRTSLRAARKGPRGSLVSTAPALLAAASLAAALIHSSIPASSSRRFRASTTSWSNTTSSPACWRIRSRAGRLATLRLRADEGRTVDPVMTPPMSPPSLIRPLRRRIAPARRRRNVRHVSVHGPSSGEPSSCSDTGRHDLRTLAERRSGRRLDELDASVHPVVQRQGGSPCRLWTHRRRATKAASPRLGAGMGGHVMTAPLLLFRVGWMDAYDGPAPIVGGGSHVVENGTGGEMWNFAPVGGRCFGYVMSRYFAGLDLGRIAAREGGDWEEGDELPGVDVGFFARSGPGAPQVIVGCYLGATVFHRAYRRRPDPASGGDPIEYLCEVDEDDAFLLAPAERHWTVPYAPVDGRGYPGQSNVWYGGDATPAAAALTAKARTYLGSLRGRRPAGPGGRMPPDQDLIRAIEDRSMKAVRRHFRSLGYEVRFVHRDNVGWDMTATREGEELQLEVKGHLGEVVHFELSPNEYATMRARAATYRVCLVRNALARDEVEVLVPIHEGNGAWRLRGDGVLIELAERVGAKASQVA</sequence>
<dbReference type="InterPro" id="IPR024975">
    <property type="entry name" value="NOV_C"/>
</dbReference>
<reference evidence="3 4" key="1">
    <citation type="submission" date="2018-09" db="EMBL/GenBank/DDBJ databases">
        <authorList>
            <person name="Grouzdev D.S."/>
            <person name="Krutkina M.S."/>
        </authorList>
    </citation>
    <scope>NUCLEOTIDE SEQUENCE [LARGE SCALE GENOMIC DNA]</scope>
    <source>
        <strain evidence="3 4">RmlP001</strain>
    </source>
</reference>
<feature type="region of interest" description="Disordered" evidence="1">
    <location>
        <begin position="166"/>
        <end position="191"/>
    </location>
</feature>
<organism evidence="3 4">
    <name type="scientific">Lichenibacterium ramalinae</name>
    <dbReference type="NCBI Taxonomy" id="2316527"/>
    <lineage>
        <taxon>Bacteria</taxon>
        <taxon>Pseudomonadati</taxon>
        <taxon>Pseudomonadota</taxon>
        <taxon>Alphaproteobacteria</taxon>
        <taxon>Hyphomicrobiales</taxon>
        <taxon>Lichenihabitantaceae</taxon>
        <taxon>Lichenibacterium</taxon>
    </lineage>
</organism>
<feature type="region of interest" description="Disordered" evidence="1">
    <location>
        <begin position="25"/>
        <end position="110"/>
    </location>
</feature>
<evidence type="ECO:0000313" key="4">
    <source>
        <dbReference type="Proteomes" id="UP000289411"/>
    </source>
</evidence>
<evidence type="ECO:0000256" key="1">
    <source>
        <dbReference type="SAM" id="MobiDB-lite"/>
    </source>
</evidence>
<feature type="region of interest" description="Disordered" evidence="1">
    <location>
        <begin position="403"/>
        <end position="428"/>
    </location>
</feature>
<dbReference type="Proteomes" id="UP000289411">
    <property type="component" value="Unassembled WGS sequence"/>
</dbReference>
<evidence type="ECO:0000313" key="3">
    <source>
        <dbReference type="EMBL" id="RYB02145.1"/>
    </source>
</evidence>
<proteinExistence type="predicted"/>
<protein>
    <submittedName>
        <fullName evidence="3">DUF3883 domain-containing protein</fullName>
    </submittedName>
</protein>
<dbReference type="Pfam" id="PF13020">
    <property type="entry name" value="NOV_C"/>
    <property type="match status" value="1"/>
</dbReference>
<comment type="caution">
    <text evidence="3">The sequence shown here is derived from an EMBL/GenBank/DDBJ whole genome shotgun (WGS) entry which is preliminary data.</text>
</comment>
<evidence type="ECO:0000259" key="2">
    <source>
        <dbReference type="Pfam" id="PF13020"/>
    </source>
</evidence>
<keyword evidence="4" id="KW-1185">Reference proteome</keyword>
<feature type="compositionally biased region" description="Polar residues" evidence="1">
    <location>
        <begin position="29"/>
        <end position="39"/>
    </location>
</feature>
<dbReference type="EMBL" id="QYBC01000023">
    <property type="protein sequence ID" value="RYB02145.1"/>
    <property type="molecule type" value="Genomic_DNA"/>
</dbReference>
<reference evidence="3 4" key="2">
    <citation type="submission" date="2019-02" db="EMBL/GenBank/DDBJ databases">
        <title>'Lichenibacterium ramalinii' gen. nov. sp. nov., 'Lichenibacterium minor' gen. nov. sp. nov.</title>
        <authorList>
            <person name="Pankratov T."/>
        </authorList>
    </citation>
    <scope>NUCLEOTIDE SEQUENCE [LARGE SCALE GENOMIC DNA]</scope>
    <source>
        <strain evidence="3 4">RmlP001</strain>
    </source>
</reference>
<feature type="region of interest" description="Disordered" evidence="1">
    <location>
        <begin position="239"/>
        <end position="271"/>
    </location>
</feature>
<gene>
    <name evidence="3" type="ORF">D3272_22765</name>
</gene>
<accession>A0A4Q2R6G2</accession>
<feature type="compositionally biased region" description="Low complexity" evidence="1">
    <location>
        <begin position="60"/>
        <end position="76"/>
    </location>
</feature>
<feature type="domain" description="Protein NO VEIN C-terminal" evidence="2">
    <location>
        <begin position="697"/>
        <end position="779"/>
    </location>
</feature>
<dbReference type="AlphaFoldDB" id="A0A4Q2R6G2"/>